<keyword evidence="7" id="KW-0503">Monooxygenase</keyword>
<keyword evidence="10" id="KW-1185">Reference proteome</keyword>
<accession>A0A4S4EBP6</accession>
<comment type="similarity">
    <text evidence="2">Belongs to the cytochrome P450 family.</text>
</comment>
<dbReference type="STRING" id="542762.A0A4S4EBP6"/>
<comment type="cofactor">
    <cofactor evidence="1 8">
        <name>heme</name>
        <dbReference type="ChEBI" id="CHEBI:30413"/>
    </cofactor>
</comment>
<keyword evidence="6 8" id="KW-0408">Iron</keyword>
<protein>
    <recommendedName>
        <fullName evidence="11">Cytochrome P450</fullName>
    </recommendedName>
</protein>
<name>A0A4S4EBP6_CAMSN</name>
<dbReference type="EMBL" id="SDRB02005781">
    <property type="protein sequence ID" value="THG13640.1"/>
    <property type="molecule type" value="Genomic_DNA"/>
</dbReference>
<dbReference type="PRINTS" id="PR00385">
    <property type="entry name" value="P450"/>
</dbReference>
<dbReference type="InterPro" id="IPR036396">
    <property type="entry name" value="Cyt_P450_sf"/>
</dbReference>
<dbReference type="PRINTS" id="PR00463">
    <property type="entry name" value="EP450I"/>
</dbReference>
<reference evidence="9 10" key="1">
    <citation type="journal article" date="2018" name="Proc. Natl. Acad. Sci. U.S.A.">
        <title>Draft genome sequence of Camellia sinensis var. sinensis provides insights into the evolution of the tea genome and tea quality.</title>
        <authorList>
            <person name="Wei C."/>
            <person name="Yang H."/>
            <person name="Wang S."/>
            <person name="Zhao J."/>
            <person name="Liu C."/>
            <person name="Gao L."/>
            <person name="Xia E."/>
            <person name="Lu Y."/>
            <person name="Tai Y."/>
            <person name="She G."/>
            <person name="Sun J."/>
            <person name="Cao H."/>
            <person name="Tong W."/>
            <person name="Gao Q."/>
            <person name="Li Y."/>
            <person name="Deng W."/>
            <person name="Jiang X."/>
            <person name="Wang W."/>
            <person name="Chen Q."/>
            <person name="Zhang S."/>
            <person name="Li H."/>
            <person name="Wu J."/>
            <person name="Wang P."/>
            <person name="Li P."/>
            <person name="Shi C."/>
            <person name="Zheng F."/>
            <person name="Jian J."/>
            <person name="Huang B."/>
            <person name="Shan D."/>
            <person name="Shi M."/>
            <person name="Fang C."/>
            <person name="Yue Y."/>
            <person name="Li F."/>
            <person name="Li D."/>
            <person name="Wei S."/>
            <person name="Han B."/>
            <person name="Jiang C."/>
            <person name="Yin Y."/>
            <person name="Xia T."/>
            <person name="Zhang Z."/>
            <person name="Bennetzen J.L."/>
            <person name="Zhao S."/>
            <person name="Wan X."/>
        </authorList>
    </citation>
    <scope>NUCLEOTIDE SEQUENCE [LARGE SCALE GENOMIC DNA]</scope>
    <source>
        <strain evidence="10">cv. Shuchazao</strain>
        <tissue evidence="9">Leaf</tissue>
    </source>
</reference>
<dbReference type="GO" id="GO:0004497">
    <property type="term" value="F:monooxygenase activity"/>
    <property type="evidence" value="ECO:0007669"/>
    <property type="project" value="UniProtKB-KW"/>
</dbReference>
<dbReference type="GO" id="GO:0005506">
    <property type="term" value="F:iron ion binding"/>
    <property type="evidence" value="ECO:0007669"/>
    <property type="project" value="InterPro"/>
</dbReference>
<dbReference type="SUPFAM" id="SSF48264">
    <property type="entry name" value="Cytochrome P450"/>
    <property type="match status" value="1"/>
</dbReference>
<dbReference type="PANTHER" id="PTHR47950">
    <property type="entry name" value="CYTOCHROME P450, FAMILY 76, SUBFAMILY C, POLYPEPTIDE 5-RELATED"/>
    <property type="match status" value="1"/>
</dbReference>
<evidence type="ECO:0000256" key="2">
    <source>
        <dbReference type="ARBA" id="ARBA00010617"/>
    </source>
</evidence>
<evidence type="ECO:0000256" key="7">
    <source>
        <dbReference type="ARBA" id="ARBA00023033"/>
    </source>
</evidence>
<evidence type="ECO:0000256" key="6">
    <source>
        <dbReference type="ARBA" id="ARBA00023004"/>
    </source>
</evidence>
<dbReference type="Proteomes" id="UP000306102">
    <property type="component" value="Unassembled WGS sequence"/>
</dbReference>
<dbReference type="Gene3D" id="1.10.630.10">
    <property type="entry name" value="Cytochrome P450"/>
    <property type="match status" value="2"/>
</dbReference>
<dbReference type="FunFam" id="1.10.630.10:FF:000126">
    <property type="entry name" value="Predicted protein"/>
    <property type="match status" value="1"/>
</dbReference>
<dbReference type="InterPro" id="IPR002401">
    <property type="entry name" value="Cyt_P450_E_grp-I"/>
</dbReference>
<dbReference type="InterPro" id="IPR001128">
    <property type="entry name" value="Cyt_P450"/>
</dbReference>
<evidence type="ECO:0000313" key="9">
    <source>
        <dbReference type="EMBL" id="THG13640.1"/>
    </source>
</evidence>
<organism evidence="9 10">
    <name type="scientific">Camellia sinensis var. sinensis</name>
    <name type="common">China tea</name>
    <dbReference type="NCBI Taxonomy" id="542762"/>
    <lineage>
        <taxon>Eukaryota</taxon>
        <taxon>Viridiplantae</taxon>
        <taxon>Streptophyta</taxon>
        <taxon>Embryophyta</taxon>
        <taxon>Tracheophyta</taxon>
        <taxon>Spermatophyta</taxon>
        <taxon>Magnoliopsida</taxon>
        <taxon>eudicotyledons</taxon>
        <taxon>Gunneridae</taxon>
        <taxon>Pentapetalae</taxon>
        <taxon>asterids</taxon>
        <taxon>Ericales</taxon>
        <taxon>Theaceae</taxon>
        <taxon>Camellia</taxon>
    </lineage>
</organism>
<gene>
    <name evidence="9" type="ORF">TEA_024712</name>
</gene>
<keyword evidence="3 8" id="KW-0349">Heme</keyword>
<evidence type="ECO:0000313" key="10">
    <source>
        <dbReference type="Proteomes" id="UP000306102"/>
    </source>
</evidence>
<evidence type="ECO:0000256" key="8">
    <source>
        <dbReference type="PIRSR" id="PIRSR602401-1"/>
    </source>
</evidence>
<dbReference type="PANTHER" id="PTHR47950:SF14">
    <property type="entry name" value="CYTOCHROME P450 76A2-LIKE ISOFORM X1"/>
    <property type="match status" value="1"/>
</dbReference>
<dbReference type="GO" id="GO:0016705">
    <property type="term" value="F:oxidoreductase activity, acting on paired donors, with incorporation or reduction of molecular oxygen"/>
    <property type="evidence" value="ECO:0007669"/>
    <property type="project" value="InterPro"/>
</dbReference>
<sequence length="473" mass="53294">MLPAGAPLPNEEQLDYSIAIEYDIPPVPYQVPKVDSLDVDSISIRTSSIVFVSECVLVVLVAVPIAKLSRFNKGGRSTSPIEVNRRSSLLSRSQQELQNTSINHELSFFICHGMDMELSYSIIIISPPFHLHLLRYHNSASTTLPPGPPGSVEMLIAKRINATVGVRRKSVDNLLMWIEREARGHRDAAVRGVHVAHFMFLTSFNILGNLMFSESAQASELFSAMTSFIEWAGYPNLVDSFPWLGWVDPQGLRRRMDRDLGKALAMASGLVKKRVKEREEGGLGKKQDFLDEMFLAGSETTSSTTEWAMVDLLRHQETMAKAKAELNNVVGSNRKIEESDIDNLQYLQAVVKETMRLHPSFPLLTLRKTIQDTNFMGYQIPKNTQVLVNAQAIGRDPECWDEPESFKPERFLGSKIDYPGQHYEFIPFGARRRMCAGIPLAHRMVHLLLGSLLHEFEWELHGNVSVTCENMDI</sequence>
<evidence type="ECO:0000256" key="1">
    <source>
        <dbReference type="ARBA" id="ARBA00001971"/>
    </source>
</evidence>
<evidence type="ECO:0008006" key="11">
    <source>
        <dbReference type="Google" id="ProtNLM"/>
    </source>
</evidence>
<keyword evidence="4 8" id="KW-0479">Metal-binding</keyword>
<evidence type="ECO:0000256" key="3">
    <source>
        <dbReference type="ARBA" id="ARBA00022617"/>
    </source>
</evidence>
<proteinExistence type="inferred from homology"/>
<evidence type="ECO:0000256" key="5">
    <source>
        <dbReference type="ARBA" id="ARBA00023002"/>
    </source>
</evidence>
<evidence type="ECO:0000256" key="4">
    <source>
        <dbReference type="ARBA" id="ARBA00022723"/>
    </source>
</evidence>
<feature type="binding site" description="axial binding residue" evidence="8">
    <location>
        <position position="435"/>
    </location>
    <ligand>
        <name>heme</name>
        <dbReference type="ChEBI" id="CHEBI:30413"/>
    </ligand>
    <ligandPart>
        <name>Fe</name>
        <dbReference type="ChEBI" id="CHEBI:18248"/>
    </ligandPart>
</feature>
<dbReference type="Pfam" id="PF00067">
    <property type="entry name" value="p450"/>
    <property type="match status" value="1"/>
</dbReference>
<dbReference type="GO" id="GO:0020037">
    <property type="term" value="F:heme binding"/>
    <property type="evidence" value="ECO:0007669"/>
    <property type="project" value="InterPro"/>
</dbReference>
<comment type="caution">
    <text evidence="9">The sequence shown here is derived from an EMBL/GenBank/DDBJ whole genome shotgun (WGS) entry which is preliminary data.</text>
</comment>
<keyword evidence="5" id="KW-0560">Oxidoreductase</keyword>
<dbReference type="AlphaFoldDB" id="A0A4S4EBP6"/>